<dbReference type="PANTHER" id="PTHR43048:SF3">
    <property type="entry name" value="METHYLMALONYL-COA EPIMERASE, MITOCHONDRIAL"/>
    <property type="match status" value="1"/>
</dbReference>
<dbReference type="InterPro" id="IPR051785">
    <property type="entry name" value="MMCE/EMCE_epimerase"/>
</dbReference>
<keyword evidence="1" id="KW-0479">Metal-binding</keyword>
<name>A0A1F7SKW1_9BACT</name>
<evidence type="ECO:0000256" key="1">
    <source>
        <dbReference type="ARBA" id="ARBA00022723"/>
    </source>
</evidence>
<dbReference type="SUPFAM" id="SSF54593">
    <property type="entry name" value="Glyoxalase/Bleomycin resistance protein/Dihydroxybiphenyl dioxygenase"/>
    <property type="match status" value="1"/>
</dbReference>
<comment type="caution">
    <text evidence="3">The sequence shown here is derived from an EMBL/GenBank/DDBJ whole genome shotgun (WGS) entry which is preliminary data.</text>
</comment>
<dbReference type="STRING" id="1817883.A3G31_12210"/>
<evidence type="ECO:0000259" key="2">
    <source>
        <dbReference type="PROSITE" id="PS51819"/>
    </source>
</evidence>
<dbReference type="GO" id="GO:0004462">
    <property type="term" value="F:lactoylglutathione lyase activity"/>
    <property type="evidence" value="ECO:0007669"/>
    <property type="project" value="InterPro"/>
</dbReference>
<dbReference type="AlphaFoldDB" id="A0A1F7SKW1"/>
<dbReference type="GO" id="GO:0046491">
    <property type="term" value="P:L-methylmalonyl-CoA metabolic process"/>
    <property type="evidence" value="ECO:0007669"/>
    <property type="project" value="TreeGrafter"/>
</dbReference>
<dbReference type="PANTHER" id="PTHR43048">
    <property type="entry name" value="METHYLMALONYL-COA EPIMERASE"/>
    <property type="match status" value="1"/>
</dbReference>
<accession>A0A1F7SKW1</accession>
<dbReference type="PROSITE" id="PS51819">
    <property type="entry name" value="VOC"/>
    <property type="match status" value="1"/>
</dbReference>
<dbReference type="Pfam" id="PF00903">
    <property type="entry name" value="Glyoxalase"/>
    <property type="match status" value="1"/>
</dbReference>
<dbReference type="Proteomes" id="UP000178082">
    <property type="component" value="Unassembled WGS sequence"/>
</dbReference>
<dbReference type="InterPro" id="IPR018146">
    <property type="entry name" value="Glyoxalase_1_CS"/>
</dbReference>
<evidence type="ECO:0000313" key="4">
    <source>
        <dbReference type="Proteomes" id="UP000178082"/>
    </source>
</evidence>
<dbReference type="InterPro" id="IPR037523">
    <property type="entry name" value="VOC_core"/>
</dbReference>
<dbReference type="Gene3D" id="3.10.180.10">
    <property type="entry name" value="2,3-Dihydroxybiphenyl 1,2-Dioxygenase, domain 1"/>
    <property type="match status" value="1"/>
</dbReference>
<dbReference type="PROSITE" id="PS00934">
    <property type="entry name" value="GLYOXALASE_I_1"/>
    <property type="match status" value="1"/>
</dbReference>
<evidence type="ECO:0000313" key="3">
    <source>
        <dbReference type="EMBL" id="OGL54399.1"/>
    </source>
</evidence>
<proteinExistence type="predicted"/>
<dbReference type="InterPro" id="IPR004360">
    <property type="entry name" value="Glyas_Fos-R_dOase_dom"/>
</dbReference>
<reference evidence="3 4" key="1">
    <citation type="journal article" date="2016" name="Nat. Commun.">
        <title>Thousands of microbial genomes shed light on interconnected biogeochemical processes in an aquifer system.</title>
        <authorList>
            <person name="Anantharaman K."/>
            <person name="Brown C.T."/>
            <person name="Hug L.A."/>
            <person name="Sharon I."/>
            <person name="Castelle C.J."/>
            <person name="Probst A.J."/>
            <person name="Thomas B.C."/>
            <person name="Singh A."/>
            <person name="Wilkins M.J."/>
            <person name="Karaoz U."/>
            <person name="Brodie E.L."/>
            <person name="Williams K.H."/>
            <person name="Hubbard S.S."/>
            <person name="Banfield J.F."/>
        </authorList>
    </citation>
    <scope>NUCLEOTIDE SEQUENCE [LARGE SCALE GENOMIC DNA]</scope>
</reference>
<dbReference type="GO" id="GO:0046872">
    <property type="term" value="F:metal ion binding"/>
    <property type="evidence" value="ECO:0007669"/>
    <property type="project" value="UniProtKB-KW"/>
</dbReference>
<organism evidence="3 4">
    <name type="scientific">Candidatus Schekmanbacteria bacterium RIFCSPLOWO2_12_FULL_38_15</name>
    <dbReference type="NCBI Taxonomy" id="1817883"/>
    <lineage>
        <taxon>Bacteria</taxon>
        <taxon>Candidatus Schekmaniibacteriota</taxon>
    </lineage>
</organism>
<protein>
    <recommendedName>
        <fullName evidence="2">VOC domain-containing protein</fullName>
    </recommendedName>
</protein>
<sequence length="146" mass="16643">MITNIRHTGIVVNELKDSLFFYTELLGFKVVKKMIESGNYINNMLSLKDVKVTTIKLAAPDGNLIELLYYHSHRGINKGQKEIFEPGLSHMAFTVDDLDKEYDRLTKAGITFNAPPQFSPDRFAKVTFCKDPDGNFIELVEILKDK</sequence>
<dbReference type="EMBL" id="MGDI01000012">
    <property type="protein sequence ID" value="OGL54399.1"/>
    <property type="molecule type" value="Genomic_DNA"/>
</dbReference>
<gene>
    <name evidence="3" type="ORF">A3G31_12210</name>
</gene>
<feature type="domain" description="VOC" evidence="2">
    <location>
        <begin position="4"/>
        <end position="142"/>
    </location>
</feature>
<dbReference type="InterPro" id="IPR029068">
    <property type="entry name" value="Glyas_Bleomycin-R_OHBP_Dase"/>
</dbReference>
<dbReference type="GO" id="GO:0004493">
    <property type="term" value="F:methylmalonyl-CoA epimerase activity"/>
    <property type="evidence" value="ECO:0007669"/>
    <property type="project" value="TreeGrafter"/>
</dbReference>